<dbReference type="EMBL" id="JAAZAL010000054">
    <property type="protein sequence ID" value="NLE30939.1"/>
    <property type="molecule type" value="Genomic_DNA"/>
</dbReference>
<dbReference type="InterPro" id="IPR025405">
    <property type="entry name" value="DUF4131"/>
</dbReference>
<feature type="domain" description="ComEC/Rec2-related protein" evidence="7">
    <location>
        <begin position="236"/>
        <end position="487"/>
    </location>
</feature>
<dbReference type="Pfam" id="PF13567">
    <property type="entry name" value="DUF4131"/>
    <property type="match status" value="1"/>
</dbReference>
<evidence type="ECO:0000259" key="8">
    <source>
        <dbReference type="Pfam" id="PF13567"/>
    </source>
</evidence>
<organism evidence="9 10">
    <name type="scientific">Candidatus Dojkabacteria bacterium</name>
    <dbReference type="NCBI Taxonomy" id="2099670"/>
    <lineage>
        <taxon>Bacteria</taxon>
        <taxon>Candidatus Dojkabacteria</taxon>
    </lineage>
</organism>
<feature type="domain" description="DUF4131" evidence="8">
    <location>
        <begin position="75"/>
        <end position="199"/>
    </location>
</feature>
<evidence type="ECO:0000259" key="7">
    <source>
        <dbReference type="Pfam" id="PF03772"/>
    </source>
</evidence>
<evidence type="ECO:0000313" key="9">
    <source>
        <dbReference type="EMBL" id="NLE30939.1"/>
    </source>
</evidence>
<keyword evidence="3 6" id="KW-0812">Transmembrane</keyword>
<feature type="transmembrane region" description="Helical" evidence="6">
    <location>
        <begin position="406"/>
        <end position="426"/>
    </location>
</feature>
<feature type="transmembrane region" description="Helical" evidence="6">
    <location>
        <begin position="12"/>
        <end position="34"/>
    </location>
</feature>
<feature type="transmembrane region" description="Helical" evidence="6">
    <location>
        <begin position="329"/>
        <end position="347"/>
    </location>
</feature>
<evidence type="ECO:0000256" key="6">
    <source>
        <dbReference type="SAM" id="Phobius"/>
    </source>
</evidence>
<dbReference type="NCBIfam" id="TIGR00360">
    <property type="entry name" value="ComEC_N-term"/>
    <property type="match status" value="1"/>
</dbReference>
<feature type="transmembrane region" description="Helical" evidence="6">
    <location>
        <begin position="466"/>
        <end position="487"/>
    </location>
</feature>
<evidence type="ECO:0000313" key="10">
    <source>
        <dbReference type="Proteomes" id="UP000554004"/>
    </source>
</evidence>
<dbReference type="Proteomes" id="UP000554004">
    <property type="component" value="Unassembled WGS sequence"/>
</dbReference>
<dbReference type="PANTHER" id="PTHR30619">
    <property type="entry name" value="DNA INTERNALIZATION/COMPETENCE PROTEIN COMEC/REC2"/>
    <property type="match status" value="1"/>
</dbReference>
<keyword evidence="5 6" id="KW-0472">Membrane</keyword>
<dbReference type="PANTHER" id="PTHR30619:SF1">
    <property type="entry name" value="RECOMBINATION PROTEIN 2"/>
    <property type="match status" value="1"/>
</dbReference>
<dbReference type="InterPro" id="IPR004477">
    <property type="entry name" value="ComEC_N"/>
</dbReference>
<feature type="transmembrane region" description="Helical" evidence="6">
    <location>
        <begin position="382"/>
        <end position="400"/>
    </location>
</feature>
<sequence>MSLKDFKQRVCALLLFFIDYKVLTYCFTMIVLMISSSRILEDLFFENLEPSFNLVLSKLYSVLLFELLVYVSYRWFCHVHLFTTIFKTLLISTFLCLSFLSLKIQSLRENIQNVSSFTDQNISISGVVLSAEKEKTFLFSSDRGGLGNSIARFRIKPVLHAGQRCKLVGKVVQPKSFDDFDYRKYLFRKDIYSIIEVEQYECFNGGNIFLEFRYTLERVVEKAIPEPEASLLIGIMFGSKRIFQKDFNTALSSSGVSHIIAASGYNVALVASGVDILTRKSNGKGAVILKILCIWGFSIFSGLSSSLVRAATMTTFSLLALLFGRESNTAATLILCITLLILLNPFLIHDVGFLFSFASVVGLMFFPKCFEAIKSKYVKESVLPTLSCMLFTLPISIIFFKKFSAISLLSNIIAVPIISSSIYWGLVGTVLNLFISFQYIFLIPYIQLSIFKYFVLLSSNVKMAEVSINGAVVGVVMYCVLTVVCLIRYPIDSKNYYLVKAS</sequence>
<dbReference type="GO" id="GO:0005886">
    <property type="term" value="C:plasma membrane"/>
    <property type="evidence" value="ECO:0007669"/>
    <property type="project" value="UniProtKB-SubCell"/>
</dbReference>
<reference evidence="9 10" key="1">
    <citation type="journal article" date="2020" name="Biotechnol. Biofuels">
        <title>New insights from the biogas microbiome by comprehensive genome-resolved metagenomics of nearly 1600 species originating from multiple anaerobic digesters.</title>
        <authorList>
            <person name="Campanaro S."/>
            <person name="Treu L."/>
            <person name="Rodriguez-R L.M."/>
            <person name="Kovalovszki A."/>
            <person name="Ziels R.M."/>
            <person name="Maus I."/>
            <person name="Zhu X."/>
            <person name="Kougias P.G."/>
            <person name="Basile A."/>
            <person name="Luo G."/>
            <person name="Schluter A."/>
            <person name="Konstantinidis K.T."/>
            <person name="Angelidaki I."/>
        </authorList>
    </citation>
    <scope>NUCLEOTIDE SEQUENCE [LARGE SCALE GENOMIC DNA]</scope>
    <source>
        <strain evidence="9">AS06rmzACSIP_421</strain>
    </source>
</reference>
<dbReference type="Pfam" id="PF03772">
    <property type="entry name" value="Competence"/>
    <property type="match status" value="1"/>
</dbReference>
<comment type="subcellular location">
    <subcellularLocation>
        <location evidence="1">Cell membrane</location>
        <topology evidence="1">Multi-pass membrane protein</topology>
    </subcellularLocation>
</comment>
<keyword evidence="2" id="KW-1003">Cell membrane</keyword>
<evidence type="ECO:0000256" key="4">
    <source>
        <dbReference type="ARBA" id="ARBA00022989"/>
    </source>
</evidence>
<name>A0A847ESZ9_9BACT</name>
<protein>
    <submittedName>
        <fullName evidence="9">ComEC family competence protein</fullName>
    </submittedName>
</protein>
<feature type="transmembrane region" description="Helical" evidence="6">
    <location>
        <begin position="433"/>
        <end position="454"/>
    </location>
</feature>
<keyword evidence="4 6" id="KW-1133">Transmembrane helix</keyword>
<evidence type="ECO:0000256" key="2">
    <source>
        <dbReference type="ARBA" id="ARBA00022475"/>
    </source>
</evidence>
<evidence type="ECO:0000256" key="3">
    <source>
        <dbReference type="ARBA" id="ARBA00022692"/>
    </source>
</evidence>
<feature type="transmembrane region" description="Helical" evidence="6">
    <location>
        <begin position="353"/>
        <end position="370"/>
    </location>
</feature>
<dbReference type="AlphaFoldDB" id="A0A847ESZ9"/>
<feature type="transmembrane region" description="Helical" evidence="6">
    <location>
        <begin position="85"/>
        <end position="102"/>
    </location>
</feature>
<dbReference type="InterPro" id="IPR052159">
    <property type="entry name" value="Competence_DNA_uptake"/>
</dbReference>
<evidence type="ECO:0000256" key="1">
    <source>
        <dbReference type="ARBA" id="ARBA00004651"/>
    </source>
</evidence>
<gene>
    <name evidence="9" type="ORF">GX618_01540</name>
</gene>
<feature type="transmembrane region" description="Helical" evidence="6">
    <location>
        <begin position="287"/>
        <end position="308"/>
    </location>
</feature>
<comment type="caution">
    <text evidence="9">The sequence shown here is derived from an EMBL/GenBank/DDBJ whole genome shotgun (WGS) entry which is preliminary data.</text>
</comment>
<accession>A0A847ESZ9</accession>
<proteinExistence type="predicted"/>
<evidence type="ECO:0000256" key="5">
    <source>
        <dbReference type="ARBA" id="ARBA00023136"/>
    </source>
</evidence>